<dbReference type="RefSeq" id="WP_343815276.1">
    <property type="nucleotide sequence ID" value="NZ_BAAADS010000025.1"/>
</dbReference>
<name>A0ABN1GI77_9BACI</name>
<gene>
    <name evidence="1" type="ORF">GCM10009001_31640</name>
</gene>
<dbReference type="Pfam" id="PF14035">
    <property type="entry name" value="YlzJ"/>
    <property type="match status" value="1"/>
</dbReference>
<reference evidence="1 2" key="1">
    <citation type="journal article" date="2019" name="Int. J. Syst. Evol. Microbiol.">
        <title>The Global Catalogue of Microorganisms (GCM) 10K type strain sequencing project: providing services to taxonomists for standard genome sequencing and annotation.</title>
        <authorList>
            <consortium name="The Broad Institute Genomics Platform"/>
            <consortium name="The Broad Institute Genome Sequencing Center for Infectious Disease"/>
            <person name="Wu L."/>
            <person name="Ma J."/>
        </authorList>
    </citation>
    <scope>NUCLEOTIDE SEQUENCE [LARGE SCALE GENOMIC DNA]</scope>
    <source>
        <strain evidence="1 2">JCM 15395</strain>
    </source>
</reference>
<dbReference type="EMBL" id="BAAADS010000025">
    <property type="protein sequence ID" value="GAA0612086.1"/>
    <property type="molecule type" value="Genomic_DNA"/>
</dbReference>
<evidence type="ECO:0000313" key="1">
    <source>
        <dbReference type="EMBL" id="GAA0612086.1"/>
    </source>
</evidence>
<keyword evidence="2" id="KW-1185">Reference proteome</keyword>
<dbReference type="InterPro" id="IPR025619">
    <property type="entry name" value="YlzJ"/>
</dbReference>
<protein>
    <submittedName>
        <fullName evidence="1">Uncharacterized protein</fullName>
    </submittedName>
</protein>
<sequence>MILYTPLANTDIFPADNAVFTKRHCVSYQNKQFFVEETDKGDFQVLQLLSTDPQDFLRQEFNPGTIIKEH</sequence>
<organism evidence="1 2">
    <name type="scientific">Virgibacillus siamensis</name>
    <dbReference type="NCBI Taxonomy" id="480071"/>
    <lineage>
        <taxon>Bacteria</taxon>
        <taxon>Bacillati</taxon>
        <taxon>Bacillota</taxon>
        <taxon>Bacilli</taxon>
        <taxon>Bacillales</taxon>
        <taxon>Bacillaceae</taxon>
        <taxon>Virgibacillus</taxon>
    </lineage>
</organism>
<comment type="caution">
    <text evidence="1">The sequence shown here is derived from an EMBL/GenBank/DDBJ whole genome shotgun (WGS) entry which is preliminary data.</text>
</comment>
<dbReference type="Proteomes" id="UP001500866">
    <property type="component" value="Unassembled WGS sequence"/>
</dbReference>
<evidence type="ECO:0000313" key="2">
    <source>
        <dbReference type="Proteomes" id="UP001500866"/>
    </source>
</evidence>
<accession>A0ABN1GI77</accession>
<proteinExistence type="predicted"/>